<proteinExistence type="predicted"/>
<accession>A0ACB9S4W4</accession>
<gene>
    <name evidence="1" type="ORF">MLD38_009064</name>
</gene>
<dbReference type="Proteomes" id="UP001057402">
    <property type="component" value="Chromosome 3"/>
</dbReference>
<dbReference type="EMBL" id="CM042882">
    <property type="protein sequence ID" value="KAI4383197.1"/>
    <property type="molecule type" value="Genomic_DNA"/>
</dbReference>
<evidence type="ECO:0000313" key="2">
    <source>
        <dbReference type="Proteomes" id="UP001057402"/>
    </source>
</evidence>
<reference evidence="2" key="1">
    <citation type="journal article" date="2023" name="Front. Plant Sci.">
        <title>Chromosomal-level genome assembly of Melastoma candidum provides insights into trichome evolution.</title>
        <authorList>
            <person name="Zhong Y."/>
            <person name="Wu W."/>
            <person name="Sun C."/>
            <person name="Zou P."/>
            <person name="Liu Y."/>
            <person name="Dai S."/>
            <person name="Zhou R."/>
        </authorList>
    </citation>
    <scope>NUCLEOTIDE SEQUENCE [LARGE SCALE GENOMIC DNA]</scope>
</reference>
<organism evidence="1 2">
    <name type="scientific">Melastoma candidum</name>
    <dbReference type="NCBI Taxonomy" id="119954"/>
    <lineage>
        <taxon>Eukaryota</taxon>
        <taxon>Viridiplantae</taxon>
        <taxon>Streptophyta</taxon>
        <taxon>Embryophyta</taxon>
        <taxon>Tracheophyta</taxon>
        <taxon>Spermatophyta</taxon>
        <taxon>Magnoliopsida</taxon>
        <taxon>eudicotyledons</taxon>
        <taxon>Gunneridae</taxon>
        <taxon>Pentapetalae</taxon>
        <taxon>rosids</taxon>
        <taxon>malvids</taxon>
        <taxon>Myrtales</taxon>
        <taxon>Melastomataceae</taxon>
        <taxon>Melastomatoideae</taxon>
        <taxon>Melastomateae</taxon>
        <taxon>Melastoma</taxon>
    </lineage>
</organism>
<name>A0ACB9S4W4_9MYRT</name>
<protein>
    <submittedName>
        <fullName evidence="1">Uncharacterized protein</fullName>
    </submittedName>
</protein>
<evidence type="ECO:0000313" key="1">
    <source>
        <dbReference type="EMBL" id="KAI4383197.1"/>
    </source>
</evidence>
<sequence length="97" mass="11015">MVIDVRPHGWQLPLHPLQRRVEVAKISIVELKLLDRDGAGIVKETSHTFSQRASCYNSSYSTDALGQLFFFHVVLIQKGMRTYYYILAMREGANSGS</sequence>
<comment type="caution">
    <text evidence="1">The sequence shown here is derived from an EMBL/GenBank/DDBJ whole genome shotgun (WGS) entry which is preliminary data.</text>
</comment>
<keyword evidence="2" id="KW-1185">Reference proteome</keyword>